<evidence type="ECO:0000256" key="2">
    <source>
        <dbReference type="ARBA" id="ARBA00022857"/>
    </source>
</evidence>
<dbReference type="GO" id="GO:0016491">
    <property type="term" value="F:oxidoreductase activity"/>
    <property type="evidence" value="ECO:0007669"/>
    <property type="project" value="UniProtKB-KW"/>
</dbReference>
<sequence>MRENAVAVVTGANKGIGFAVVKGLCKRFNGTVYLTARDESKGHTAIKALEDLGLTPKYHTLDVTSEDSVKEFAEFIKTKHGGFDVLVNNAAILEWEQVYPSYEAAKRNIDVNYRSLLTVEELLFPLLRDGARVVNVSSACGHLSNLKNKKWLDTFLKPDLSTEDINGFVEEYLKSVRNGTFQREDFADDGKHAEHRVSKIALTALTMVQQRKYPNISINAVHPGHVKTDMAHGGGEIEPDEAADTILYLIFDASPNLKGTFMWYNKKLVDWYDFEGDYYYKHGG</sequence>
<evidence type="ECO:0000256" key="1">
    <source>
        <dbReference type="ARBA" id="ARBA00006484"/>
    </source>
</evidence>
<keyword evidence="5" id="KW-1185">Reference proteome</keyword>
<dbReference type="Pfam" id="PF00106">
    <property type="entry name" value="adh_short"/>
    <property type="match status" value="1"/>
</dbReference>
<dbReference type="EMBL" id="CAVLEF010000004">
    <property type="protein sequence ID" value="CAK1543628.1"/>
    <property type="molecule type" value="Genomic_DNA"/>
</dbReference>
<evidence type="ECO:0000256" key="3">
    <source>
        <dbReference type="ARBA" id="ARBA00023002"/>
    </source>
</evidence>
<evidence type="ECO:0008006" key="6">
    <source>
        <dbReference type="Google" id="ProtNLM"/>
    </source>
</evidence>
<proteinExistence type="inferred from homology"/>
<accession>A0AAV1J477</accession>
<dbReference type="Gene3D" id="3.40.50.720">
    <property type="entry name" value="NAD(P)-binding Rossmann-like Domain"/>
    <property type="match status" value="1"/>
</dbReference>
<dbReference type="AlphaFoldDB" id="A0AAV1J477"/>
<keyword evidence="2" id="KW-0521">NADP</keyword>
<dbReference type="SUPFAM" id="SSF51735">
    <property type="entry name" value="NAD(P)-binding Rossmann-fold domains"/>
    <property type="match status" value="1"/>
</dbReference>
<dbReference type="Proteomes" id="UP001497472">
    <property type="component" value="Unassembled WGS sequence"/>
</dbReference>
<protein>
    <recommendedName>
        <fullName evidence="6">Carbonyl reductase</fullName>
    </recommendedName>
</protein>
<dbReference type="PRINTS" id="PR00081">
    <property type="entry name" value="GDHRDH"/>
</dbReference>
<gene>
    <name evidence="4" type="ORF">LNINA_LOCUS3433</name>
</gene>
<comment type="caution">
    <text evidence="4">The sequence shown here is derived from an EMBL/GenBank/DDBJ whole genome shotgun (WGS) entry which is preliminary data.</text>
</comment>
<comment type="similarity">
    <text evidence="1">Belongs to the short-chain dehydrogenases/reductases (SDR) family.</text>
</comment>
<keyword evidence="3" id="KW-0560">Oxidoreductase</keyword>
<dbReference type="InterPro" id="IPR036291">
    <property type="entry name" value="NAD(P)-bd_dom_sf"/>
</dbReference>
<organism evidence="4 5">
    <name type="scientific">Leptosia nina</name>
    <dbReference type="NCBI Taxonomy" id="320188"/>
    <lineage>
        <taxon>Eukaryota</taxon>
        <taxon>Metazoa</taxon>
        <taxon>Ecdysozoa</taxon>
        <taxon>Arthropoda</taxon>
        <taxon>Hexapoda</taxon>
        <taxon>Insecta</taxon>
        <taxon>Pterygota</taxon>
        <taxon>Neoptera</taxon>
        <taxon>Endopterygota</taxon>
        <taxon>Lepidoptera</taxon>
        <taxon>Glossata</taxon>
        <taxon>Ditrysia</taxon>
        <taxon>Papilionoidea</taxon>
        <taxon>Pieridae</taxon>
        <taxon>Pierinae</taxon>
        <taxon>Leptosia</taxon>
    </lineage>
</organism>
<dbReference type="PANTHER" id="PTHR43963">
    <property type="entry name" value="CARBONYL REDUCTASE 1-RELATED"/>
    <property type="match status" value="1"/>
</dbReference>
<evidence type="ECO:0000313" key="4">
    <source>
        <dbReference type="EMBL" id="CAK1543628.1"/>
    </source>
</evidence>
<dbReference type="InterPro" id="IPR002347">
    <property type="entry name" value="SDR_fam"/>
</dbReference>
<dbReference type="PANTHER" id="PTHR43963:SF6">
    <property type="entry name" value="CHAIN DEHYDROGENASE FAMILY PROTEIN, PUTATIVE (AFU_ORTHOLOGUE AFUA_3G15350)-RELATED"/>
    <property type="match status" value="1"/>
</dbReference>
<evidence type="ECO:0000313" key="5">
    <source>
        <dbReference type="Proteomes" id="UP001497472"/>
    </source>
</evidence>
<name>A0AAV1J477_9NEOP</name>
<reference evidence="4 5" key="1">
    <citation type="submission" date="2023-11" db="EMBL/GenBank/DDBJ databases">
        <authorList>
            <person name="Okamura Y."/>
        </authorList>
    </citation>
    <scope>NUCLEOTIDE SEQUENCE [LARGE SCALE GENOMIC DNA]</scope>
</reference>